<sequence>MPLVRVITLMQVKFRGSNLLLGRLLTKMLY</sequence>
<organism evidence="1">
    <name type="scientific">Lepeophtheirus salmonis</name>
    <name type="common">Salmon louse</name>
    <name type="synonym">Caligus salmonis</name>
    <dbReference type="NCBI Taxonomy" id="72036"/>
    <lineage>
        <taxon>Eukaryota</taxon>
        <taxon>Metazoa</taxon>
        <taxon>Ecdysozoa</taxon>
        <taxon>Arthropoda</taxon>
        <taxon>Crustacea</taxon>
        <taxon>Multicrustacea</taxon>
        <taxon>Hexanauplia</taxon>
        <taxon>Copepoda</taxon>
        <taxon>Siphonostomatoida</taxon>
        <taxon>Caligidae</taxon>
        <taxon>Lepeophtheirus</taxon>
    </lineage>
</organism>
<reference evidence="1" key="1">
    <citation type="submission" date="2014-05" db="EMBL/GenBank/DDBJ databases">
        <authorList>
            <person name="Chronopoulou M."/>
        </authorList>
    </citation>
    <scope>NUCLEOTIDE SEQUENCE</scope>
    <source>
        <tissue evidence="1">Whole organism</tissue>
    </source>
</reference>
<proteinExistence type="predicted"/>
<evidence type="ECO:0000313" key="1">
    <source>
        <dbReference type="EMBL" id="CDW18945.1"/>
    </source>
</evidence>
<dbReference type="AlphaFoldDB" id="A0A0K2SZI3"/>
<accession>A0A0K2SZI3</accession>
<name>A0A0K2SZI3_LEPSM</name>
<protein>
    <submittedName>
        <fullName evidence="1">Uncharacterized protein</fullName>
    </submittedName>
</protein>
<dbReference type="EMBL" id="HACA01001584">
    <property type="protein sequence ID" value="CDW18945.1"/>
    <property type="molecule type" value="Transcribed_RNA"/>
</dbReference>